<protein>
    <submittedName>
        <fullName evidence="1">Uncharacterized protein</fullName>
    </submittedName>
</protein>
<dbReference type="EMBL" id="ASXS01000006">
    <property type="protein sequence ID" value="EPP23412.1"/>
    <property type="molecule type" value="Genomic_DNA"/>
</dbReference>
<name>S7I683_VIBFL</name>
<evidence type="ECO:0000313" key="1">
    <source>
        <dbReference type="EMBL" id="EPP23412.1"/>
    </source>
</evidence>
<dbReference type="PATRIC" id="fig|1336752.4.peg.1673"/>
<gene>
    <name evidence="1" type="ORF">L910_3972</name>
</gene>
<accession>S7I683</accession>
<dbReference type="Proteomes" id="UP000014854">
    <property type="component" value="Unassembled WGS sequence"/>
</dbReference>
<evidence type="ECO:0000313" key="2">
    <source>
        <dbReference type="Proteomes" id="UP000014854"/>
    </source>
</evidence>
<dbReference type="AlphaFoldDB" id="S7I683"/>
<sequence length="44" mass="5316">MVVPFIPLERKSYFYDRPIEVIELIIDEIYHSDKAEITTQKVIY</sequence>
<organism evidence="1 2">
    <name type="scientific">Vibrio fluvialis PG41</name>
    <dbReference type="NCBI Taxonomy" id="1336752"/>
    <lineage>
        <taxon>Bacteria</taxon>
        <taxon>Pseudomonadati</taxon>
        <taxon>Pseudomonadota</taxon>
        <taxon>Gammaproteobacteria</taxon>
        <taxon>Vibrionales</taxon>
        <taxon>Vibrionaceae</taxon>
        <taxon>Vibrio</taxon>
    </lineage>
</organism>
<comment type="caution">
    <text evidence="1">The sequence shown here is derived from an EMBL/GenBank/DDBJ whole genome shotgun (WGS) entry which is preliminary data.</text>
</comment>
<reference evidence="1 2" key="1">
    <citation type="journal article" date="2013" name="Gut Pathog.">
        <title>Evidence of a new metabolic capacity in an emerging diarrheal pathogen: lessons from the draft genomes of Vibrio fluvialis strains PG41 and I21563.</title>
        <authorList>
            <person name="Khatri I."/>
            <person name="Mahajan S."/>
            <person name="Dureja C."/>
            <person name="Subramanian S."/>
            <person name="Raychaudhuri S."/>
        </authorList>
    </citation>
    <scope>NUCLEOTIDE SEQUENCE [LARGE SCALE GENOMIC DNA]</scope>
    <source>
        <strain evidence="1 2">PG41</strain>
    </source>
</reference>
<proteinExistence type="predicted"/>